<protein>
    <submittedName>
        <fullName evidence="6">Conjugal transfer protein TrbD</fullName>
    </submittedName>
</protein>
<dbReference type="InterPro" id="IPR007792">
    <property type="entry name" value="T4SS_VirB3/TrbD/AvhB"/>
</dbReference>
<keyword evidence="3 5" id="KW-1133">Transmembrane helix</keyword>
<name>A0A848FA12_9BURK</name>
<keyword evidence="2 5" id="KW-0812">Transmembrane</keyword>
<dbReference type="AlphaFoldDB" id="A0A848FA12"/>
<reference evidence="6 7" key="1">
    <citation type="submission" date="2020-04" db="EMBL/GenBank/DDBJ databases">
        <title>Azohydromonas sp. isolated from soil.</title>
        <authorList>
            <person name="Dahal R.H."/>
        </authorList>
    </citation>
    <scope>NUCLEOTIDE SEQUENCE [LARGE SCALE GENOMIC DNA]</scope>
    <source>
        <strain evidence="6 7">G-1-1-14</strain>
    </source>
</reference>
<comment type="caution">
    <text evidence="6">The sequence shown here is derived from an EMBL/GenBank/DDBJ whole genome shotgun (WGS) entry which is preliminary data.</text>
</comment>
<dbReference type="GO" id="GO:0016020">
    <property type="term" value="C:membrane"/>
    <property type="evidence" value="ECO:0007669"/>
    <property type="project" value="UniProtKB-SubCell"/>
</dbReference>
<evidence type="ECO:0000256" key="5">
    <source>
        <dbReference type="SAM" id="Phobius"/>
    </source>
</evidence>
<evidence type="ECO:0000256" key="3">
    <source>
        <dbReference type="ARBA" id="ARBA00022989"/>
    </source>
</evidence>
<evidence type="ECO:0000256" key="4">
    <source>
        <dbReference type="ARBA" id="ARBA00023136"/>
    </source>
</evidence>
<dbReference type="RefSeq" id="WP_169161908.1">
    <property type="nucleotide sequence ID" value="NZ_JABBFW010000014.1"/>
</dbReference>
<evidence type="ECO:0000256" key="2">
    <source>
        <dbReference type="ARBA" id="ARBA00022692"/>
    </source>
</evidence>
<dbReference type="Pfam" id="PF05101">
    <property type="entry name" value="VirB3"/>
    <property type="match status" value="1"/>
</dbReference>
<evidence type="ECO:0000313" key="6">
    <source>
        <dbReference type="EMBL" id="NML17007.1"/>
    </source>
</evidence>
<accession>A0A848FA12</accession>
<keyword evidence="7" id="KW-1185">Reference proteome</keyword>
<evidence type="ECO:0000256" key="1">
    <source>
        <dbReference type="ARBA" id="ARBA00004370"/>
    </source>
</evidence>
<comment type="subcellular location">
    <subcellularLocation>
        <location evidence="1">Membrane</location>
    </subcellularLocation>
</comment>
<keyword evidence="4 5" id="KW-0472">Membrane</keyword>
<dbReference type="Proteomes" id="UP000574067">
    <property type="component" value="Unassembled WGS sequence"/>
</dbReference>
<sequence>MTLRKIPVRRSGNRPNLFMGGDREMTMFSGVIAFTLVFAVMTVPALIYGIGGWFLALWGLRWMAKKDPLMRKVYMRSRLYRQRIYLARSTPFRKNTRSQGKQYR</sequence>
<dbReference type="EMBL" id="JABBFW010000014">
    <property type="protein sequence ID" value="NML17007.1"/>
    <property type="molecule type" value="Genomic_DNA"/>
</dbReference>
<organism evidence="6 7">
    <name type="scientific">Azohydromonas caseinilytica</name>
    <dbReference type="NCBI Taxonomy" id="2728836"/>
    <lineage>
        <taxon>Bacteria</taxon>
        <taxon>Pseudomonadati</taxon>
        <taxon>Pseudomonadota</taxon>
        <taxon>Betaproteobacteria</taxon>
        <taxon>Burkholderiales</taxon>
        <taxon>Sphaerotilaceae</taxon>
        <taxon>Azohydromonas</taxon>
    </lineage>
</organism>
<gene>
    <name evidence="6" type="ORF">HHL10_18660</name>
</gene>
<dbReference type="NCBIfam" id="NF010395">
    <property type="entry name" value="PRK13823.1"/>
    <property type="match status" value="1"/>
</dbReference>
<proteinExistence type="predicted"/>
<evidence type="ECO:0000313" key="7">
    <source>
        <dbReference type="Proteomes" id="UP000574067"/>
    </source>
</evidence>
<feature type="transmembrane region" description="Helical" evidence="5">
    <location>
        <begin position="27"/>
        <end position="60"/>
    </location>
</feature>